<dbReference type="Gene3D" id="3.40.449.10">
    <property type="entry name" value="Phosphoenolpyruvate Carboxykinase, domain 1"/>
    <property type="match status" value="1"/>
</dbReference>
<feature type="domain" description="Phosphoenolpyruvate carboxykinase GTP-utilising N-terminal" evidence="14">
    <location>
        <begin position="36"/>
        <end position="254"/>
    </location>
</feature>
<protein>
    <recommendedName>
        <fullName evidence="5">phosphoenolpyruvate carboxykinase (GTP)</fullName>
        <ecNumber evidence="5">4.1.1.32</ecNumber>
    </recommendedName>
</protein>
<keyword evidence="6" id="KW-0312">Gluconeogenesis</keyword>
<dbReference type="GO" id="GO:0030145">
    <property type="term" value="F:manganese ion binding"/>
    <property type="evidence" value="ECO:0007669"/>
    <property type="project" value="TreeGrafter"/>
</dbReference>
<dbReference type="EMBL" id="MCFG01000286">
    <property type="protein sequence ID" value="ORX76646.1"/>
    <property type="molecule type" value="Genomic_DNA"/>
</dbReference>
<dbReference type="GO" id="GO:0071333">
    <property type="term" value="P:cellular response to glucose stimulus"/>
    <property type="evidence" value="ECO:0007669"/>
    <property type="project" value="TreeGrafter"/>
</dbReference>
<evidence type="ECO:0000256" key="8">
    <source>
        <dbReference type="ARBA" id="ARBA00022741"/>
    </source>
</evidence>
<evidence type="ECO:0000256" key="1">
    <source>
        <dbReference type="ARBA" id="ARBA00001936"/>
    </source>
</evidence>
<evidence type="ECO:0000256" key="3">
    <source>
        <dbReference type="ARBA" id="ARBA00005796"/>
    </source>
</evidence>
<dbReference type="GO" id="GO:0006094">
    <property type="term" value="P:gluconeogenesis"/>
    <property type="evidence" value="ECO:0007669"/>
    <property type="project" value="UniProtKB-KW"/>
</dbReference>
<proteinExistence type="inferred from homology"/>
<dbReference type="GO" id="GO:0033993">
    <property type="term" value="P:response to lipid"/>
    <property type="evidence" value="ECO:0007669"/>
    <property type="project" value="TreeGrafter"/>
</dbReference>
<keyword evidence="11" id="KW-0464">Manganese</keyword>
<evidence type="ECO:0000259" key="14">
    <source>
        <dbReference type="Pfam" id="PF17297"/>
    </source>
</evidence>
<dbReference type="InterPro" id="IPR018091">
    <property type="entry name" value="PEP_carboxykin_GTP_CS"/>
</dbReference>
<keyword evidence="8" id="KW-0547">Nucleotide-binding</keyword>
<dbReference type="GO" id="GO:0016301">
    <property type="term" value="F:kinase activity"/>
    <property type="evidence" value="ECO:0007669"/>
    <property type="project" value="UniProtKB-KW"/>
</dbReference>
<evidence type="ECO:0000256" key="9">
    <source>
        <dbReference type="ARBA" id="ARBA00022793"/>
    </source>
</evidence>
<dbReference type="EMBL" id="MCFG01000300">
    <property type="protein sequence ID" value="ORX76410.1"/>
    <property type="molecule type" value="Genomic_DNA"/>
</dbReference>
<dbReference type="PANTHER" id="PTHR11561">
    <property type="entry name" value="PHOSPHOENOLPYRUVATE CARBOXYKINASE"/>
    <property type="match status" value="1"/>
</dbReference>
<comment type="caution">
    <text evidence="18">The sequence shown here is derived from an EMBL/GenBank/DDBJ whole genome shotgun (WGS) entry which is preliminary data.</text>
</comment>
<dbReference type="GO" id="GO:0005829">
    <property type="term" value="C:cytosol"/>
    <property type="evidence" value="ECO:0007669"/>
    <property type="project" value="TreeGrafter"/>
</dbReference>
<keyword evidence="10" id="KW-0342">GTP-binding</keyword>
<dbReference type="EMBL" id="MCFG01000150">
    <property type="protein sequence ID" value="ORX80275.1"/>
    <property type="molecule type" value="Genomic_DNA"/>
</dbReference>
<accession>A0A1Y1X4J3</accession>
<evidence type="ECO:0000256" key="5">
    <source>
        <dbReference type="ARBA" id="ARBA00012306"/>
    </source>
</evidence>
<dbReference type="FunFam" id="3.40.449.10:FF:000005">
    <property type="entry name" value="Phosphoenolpyruvate carboxykinase [GTP]"/>
    <property type="match status" value="1"/>
</dbReference>
<dbReference type="GO" id="GO:0019543">
    <property type="term" value="P:propionate catabolic process"/>
    <property type="evidence" value="ECO:0007669"/>
    <property type="project" value="TreeGrafter"/>
</dbReference>
<evidence type="ECO:0000256" key="11">
    <source>
        <dbReference type="ARBA" id="ARBA00023211"/>
    </source>
</evidence>
<comment type="subunit">
    <text evidence="4">Monomer.</text>
</comment>
<dbReference type="HAMAP" id="MF_00452">
    <property type="entry name" value="PEPCK_GTP"/>
    <property type="match status" value="1"/>
</dbReference>
<keyword evidence="19" id="KW-1185">Reference proteome</keyword>
<sequence length="635" mass="70678">MSSANTTSAASATFTTVGNISYRNYHLIENNNKLKQWIAEKVELLKPENVWVCDGSAEENQEIIDSLVKSGVFTKLNDKKRPNCYLARSDPSDVARVEKCTYICSEKEEDAGPTNNWMDPNEMRAILNKCFDGSMKGRTLYVIPFSMGPVGGELSRIGIELTDSGYVVVNMRIMTIMGKQVLENLKEDQEFIPCVHSVGYPLEKGQKDVTWPCSQTKYIVQFPETHQIWSFGSGYGGNALLGKKCFALRIATKMCNEEGDALAEHMLILGITSPENKKYYVCAAFPSACGKTNLAMLNPTLDGWKVECVGDDIAWLKLNKEDGRLYAINPEAGFFGVAPGTSMKSNPNAMLSCSKDTIFTNVALTEDGDVWWEGMSKEYPEGKTINWLGKEFDSKTKPADALPLAHPNSRFTAYAKNCPVADKVYYGGGCKAVPISAFIFGGRRESTVPLVLQSRDWNHGVLLGSSVASERTAAAEGKQGTLRFDPFAMLPFCGYNMGDYFGYWLSFVDKVKDPNTLPKIFNVNWFRKDNGRFLWPGYGENSRVLKWIIDRIEGKEGTAVETPIGYLPTIESLDLSGLDDLPREDLQKILTVDVDAYLSEVQKIREYHSQFGSHLPAKLKAELDALEARLKQAKN</sequence>
<gene>
    <name evidence="18" type="ORF">BCR32DRAFT_204826</name>
    <name evidence="17" type="ORF">BCR32DRAFT_204828</name>
    <name evidence="16" type="ORF">BCR32DRAFT_283938</name>
    <name evidence="15" type="ORF">BCR32DRAFT_284220</name>
</gene>
<keyword evidence="18" id="KW-0670">Pyruvate</keyword>
<evidence type="ECO:0000256" key="6">
    <source>
        <dbReference type="ARBA" id="ARBA00022432"/>
    </source>
</evidence>
<dbReference type="Pfam" id="PF00821">
    <property type="entry name" value="PEPCK_GTP"/>
    <property type="match status" value="1"/>
</dbReference>
<evidence type="ECO:0000256" key="10">
    <source>
        <dbReference type="ARBA" id="ARBA00023134"/>
    </source>
</evidence>
<keyword evidence="7" id="KW-0479">Metal-binding</keyword>
<dbReference type="GO" id="GO:0006107">
    <property type="term" value="P:oxaloacetate metabolic process"/>
    <property type="evidence" value="ECO:0007669"/>
    <property type="project" value="TreeGrafter"/>
</dbReference>
<comment type="similarity">
    <text evidence="3">Belongs to the phosphoenolpyruvate carboxykinase [GTP] family.</text>
</comment>
<dbReference type="InterPro" id="IPR008209">
    <property type="entry name" value="PEP_carboxykinase_GTP"/>
</dbReference>
<dbReference type="GO" id="GO:0005525">
    <property type="term" value="F:GTP binding"/>
    <property type="evidence" value="ECO:0007669"/>
    <property type="project" value="UniProtKB-KW"/>
</dbReference>
<dbReference type="GO" id="GO:0042594">
    <property type="term" value="P:response to starvation"/>
    <property type="evidence" value="ECO:0007669"/>
    <property type="project" value="TreeGrafter"/>
</dbReference>
<evidence type="ECO:0000313" key="15">
    <source>
        <dbReference type="EMBL" id="ORX76410.1"/>
    </source>
</evidence>
<dbReference type="STRING" id="1754192.A0A1Y1X4J3"/>
<dbReference type="OrthoDB" id="2094234at2759"/>
<evidence type="ECO:0000313" key="16">
    <source>
        <dbReference type="EMBL" id="ORX76646.1"/>
    </source>
</evidence>
<evidence type="ECO:0000256" key="4">
    <source>
        <dbReference type="ARBA" id="ARBA00011245"/>
    </source>
</evidence>
<dbReference type="NCBIfam" id="NF003253">
    <property type="entry name" value="PRK04210.1"/>
    <property type="match status" value="1"/>
</dbReference>
<organism evidence="18 19">
    <name type="scientific">Anaeromyces robustus</name>
    <dbReference type="NCBI Taxonomy" id="1754192"/>
    <lineage>
        <taxon>Eukaryota</taxon>
        <taxon>Fungi</taxon>
        <taxon>Fungi incertae sedis</taxon>
        <taxon>Chytridiomycota</taxon>
        <taxon>Chytridiomycota incertae sedis</taxon>
        <taxon>Neocallimastigomycetes</taxon>
        <taxon>Neocallimastigales</taxon>
        <taxon>Neocallimastigaceae</taxon>
        <taxon>Anaeromyces</taxon>
    </lineage>
</organism>
<keyword evidence="18" id="KW-0418">Kinase</keyword>
<dbReference type="InterPro" id="IPR035078">
    <property type="entry name" value="PEP_carboxykinase_GTP_N"/>
</dbReference>
<reference evidence="18 19" key="2">
    <citation type="submission" date="2016-08" db="EMBL/GenBank/DDBJ databases">
        <title>Pervasive Adenine N6-methylation of Active Genes in Fungi.</title>
        <authorList>
            <consortium name="DOE Joint Genome Institute"/>
            <person name="Mondo S.J."/>
            <person name="Dannebaum R.O."/>
            <person name="Kuo R.C."/>
            <person name="Labutti K."/>
            <person name="Haridas S."/>
            <person name="Kuo A."/>
            <person name="Salamov A."/>
            <person name="Ahrendt S.R."/>
            <person name="Lipzen A."/>
            <person name="Sullivan W."/>
            <person name="Andreopoulos W.B."/>
            <person name="Clum A."/>
            <person name="Lindquist E."/>
            <person name="Daum C."/>
            <person name="Ramamoorthy G.K."/>
            <person name="Gryganskyi A."/>
            <person name="Culley D."/>
            <person name="Magnuson J.K."/>
            <person name="James T.Y."/>
            <person name="O'Malley M.A."/>
            <person name="Stajich J.E."/>
            <person name="Spatafora J.W."/>
            <person name="Visel A."/>
            <person name="Grigoriev I.V."/>
        </authorList>
    </citation>
    <scope>NUCLEOTIDE SEQUENCE [LARGE SCALE GENOMIC DNA]</scope>
    <source>
        <strain evidence="18 19">S4</strain>
    </source>
</reference>
<dbReference type="EMBL" id="MCFG01000150">
    <property type="protein sequence ID" value="ORX80276.1"/>
    <property type="molecule type" value="Genomic_DNA"/>
</dbReference>
<reference evidence="18 19" key="1">
    <citation type="submission" date="2016-08" db="EMBL/GenBank/DDBJ databases">
        <title>A Parts List for Fungal Cellulosomes Revealed by Comparative Genomics.</title>
        <authorList>
            <consortium name="DOE Joint Genome Institute"/>
            <person name="Haitjema C.H."/>
            <person name="Gilmore S.P."/>
            <person name="Henske J.K."/>
            <person name="Solomon K.V."/>
            <person name="De Groot R."/>
            <person name="Kuo A."/>
            <person name="Mondo S.J."/>
            <person name="Salamov A.A."/>
            <person name="Labutti K."/>
            <person name="Zhao Z."/>
            <person name="Chiniquy J."/>
            <person name="Barry K."/>
            <person name="Brewer H.M."/>
            <person name="Purvine S.O."/>
            <person name="Wright A.T."/>
            <person name="Boxma B."/>
            <person name="Van Alen T."/>
            <person name="Hackstein J.H."/>
            <person name="Baker S.E."/>
            <person name="Grigoriev I.V."/>
            <person name="O'Malley M.A."/>
        </authorList>
    </citation>
    <scope>NUCLEOTIDE SEQUENCE [LARGE SCALE GENOMIC DNA]</scope>
    <source>
        <strain evidence="18 19">S4</strain>
    </source>
</reference>
<evidence type="ECO:0000313" key="17">
    <source>
        <dbReference type="EMBL" id="ORX80275.1"/>
    </source>
</evidence>
<evidence type="ECO:0000313" key="19">
    <source>
        <dbReference type="Proteomes" id="UP000193944"/>
    </source>
</evidence>
<dbReference type="InterPro" id="IPR008210">
    <property type="entry name" value="PEP_carboxykinase_N"/>
</dbReference>
<dbReference type="SUPFAM" id="SSF68923">
    <property type="entry name" value="PEP carboxykinase N-terminal domain"/>
    <property type="match status" value="1"/>
</dbReference>
<evidence type="ECO:0000313" key="18">
    <source>
        <dbReference type="EMBL" id="ORX80276.1"/>
    </source>
</evidence>
<dbReference type="CDD" id="cd00819">
    <property type="entry name" value="PEPCK_GTP"/>
    <property type="match status" value="1"/>
</dbReference>
<evidence type="ECO:0000256" key="7">
    <source>
        <dbReference type="ARBA" id="ARBA00022723"/>
    </source>
</evidence>
<dbReference type="InterPro" id="IPR035077">
    <property type="entry name" value="PEP_carboxykinase_GTP_C"/>
</dbReference>
<keyword evidence="12" id="KW-0456">Lyase</keyword>
<feature type="domain" description="Phosphoenolpyruvate carboxykinase C-terminal P-loop" evidence="13">
    <location>
        <begin position="262"/>
        <end position="629"/>
    </location>
</feature>
<evidence type="ECO:0000256" key="12">
    <source>
        <dbReference type="ARBA" id="ARBA00023239"/>
    </source>
</evidence>
<evidence type="ECO:0000256" key="2">
    <source>
        <dbReference type="ARBA" id="ARBA00004742"/>
    </source>
</evidence>
<dbReference type="EC" id="4.1.1.32" evidence="5"/>
<comment type="pathway">
    <text evidence="2">Carbohydrate biosynthesis; gluconeogenesis.</text>
</comment>
<name>A0A1Y1X4J3_9FUNG</name>
<comment type="cofactor">
    <cofactor evidence="1">
        <name>Mn(2+)</name>
        <dbReference type="ChEBI" id="CHEBI:29035"/>
    </cofactor>
</comment>
<evidence type="ECO:0000259" key="13">
    <source>
        <dbReference type="Pfam" id="PF00821"/>
    </source>
</evidence>
<dbReference type="PROSITE" id="PS00505">
    <property type="entry name" value="PEPCK_GTP"/>
    <property type="match status" value="1"/>
</dbReference>
<dbReference type="AlphaFoldDB" id="A0A1Y1X4J3"/>
<dbReference type="PANTHER" id="PTHR11561:SF0">
    <property type="entry name" value="PHOSPHOENOLPYRUVATE CARBOXYKINASE [GTP]-RELATED"/>
    <property type="match status" value="1"/>
</dbReference>
<dbReference type="Pfam" id="PF17297">
    <property type="entry name" value="PEPCK_N"/>
    <property type="match status" value="1"/>
</dbReference>
<dbReference type="GO" id="GO:0004613">
    <property type="term" value="F:phosphoenolpyruvate carboxykinase (GTP) activity"/>
    <property type="evidence" value="ECO:0007669"/>
    <property type="project" value="UniProtKB-EC"/>
</dbReference>
<dbReference type="Proteomes" id="UP000193944">
    <property type="component" value="Unassembled WGS sequence"/>
</dbReference>
<dbReference type="SUPFAM" id="SSF53795">
    <property type="entry name" value="PEP carboxykinase-like"/>
    <property type="match status" value="1"/>
</dbReference>
<dbReference type="PIRSF" id="PIRSF001348">
    <property type="entry name" value="PEP_carboxykinase_GTP"/>
    <property type="match status" value="1"/>
</dbReference>
<keyword evidence="18" id="KW-0808">Transferase</keyword>
<dbReference type="InterPro" id="IPR013035">
    <property type="entry name" value="PEP_carboxykinase_C"/>
</dbReference>
<keyword evidence="9" id="KW-0210">Decarboxylase</keyword>
<dbReference type="Gene3D" id="2.170.8.10">
    <property type="entry name" value="Phosphoenolpyruvate Carboxykinase, domain 2"/>
    <property type="match status" value="1"/>
</dbReference>
<dbReference type="GO" id="GO:0046327">
    <property type="term" value="P:glycerol biosynthetic process from pyruvate"/>
    <property type="evidence" value="ECO:0007669"/>
    <property type="project" value="TreeGrafter"/>
</dbReference>
<dbReference type="Gene3D" id="3.90.228.20">
    <property type="match status" value="1"/>
</dbReference>